<proteinExistence type="predicted"/>
<evidence type="ECO:0008006" key="6">
    <source>
        <dbReference type="Google" id="ProtNLM"/>
    </source>
</evidence>
<accession>A0AAC9XPK9</accession>
<evidence type="ECO:0000313" key="5">
    <source>
        <dbReference type="Proteomes" id="UP000318758"/>
    </source>
</evidence>
<sequence>MKPSISSLCLLALFMGPAFADQWQLNGFIGQGYISADGSEFIVGESGDTFDVTEAALHLSWNPDEHFRLAGAARYRHWGTLDESGLAADYLFAEYKFTLKQGYLGARGGLFKSEAGFYTSTRDVSFTRPGILLPQSVYSDFFRDSLLHITGGELFGRHPVFDGSIEWHLTLGDAQTSDDLNRNVLGSETYGDFDADGYWGSDIEYQDDSLRLGLTYFDAKSAFDAYQEGPFSDGSLRSKHLIVSAQYRVDFLEFTAEYLHFDRDIDGVFVRPGAGTYEVRGYGYYLDVRGYLPGDVELFLRYDRQVRDEDDPDGKDLPAGGLPAHFGYANDWTLGARWLPAKDWMLEAEYHWVRGGGWVTPILRPNPETQDKDWSLFAIELSYKFQW</sequence>
<protein>
    <recommendedName>
        <fullName evidence="6">Porin</fullName>
    </recommendedName>
</protein>
<reference evidence="3 5" key="2">
    <citation type="submission" date="2019-06" db="EMBL/GenBank/DDBJ databases">
        <title>Complete genome of Shewanella marisflavi ECSMB14101, a mussel settlement-inducing bacterium isolated from East China Sea.</title>
        <authorList>
            <person name="Yang J."/>
            <person name="Liang X."/>
            <person name="Chang R."/>
            <person name="Peng L."/>
        </authorList>
    </citation>
    <scope>NUCLEOTIDE SEQUENCE [LARGE SCALE GENOMIC DNA]</scope>
    <source>
        <strain evidence="3 5">ECSMB14101</strain>
    </source>
</reference>
<dbReference type="InterPro" id="IPR023614">
    <property type="entry name" value="Porin_dom_sf"/>
</dbReference>
<dbReference type="KEGG" id="smav:CFF01_15995"/>
<keyword evidence="1" id="KW-0732">Signal</keyword>
<name>A0AAC9XPK9_9GAMM</name>
<organism evidence="2 4">
    <name type="scientific">Shewanella marisflavi</name>
    <dbReference type="NCBI Taxonomy" id="260364"/>
    <lineage>
        <taxon>Bacteria</taxon>
        <taxon>Pseudomonadati</taxon>
        <taxon>Pseudomonadota</taxon>
        <taxon>Gammaproteobacteria</taxon>
        <taxon>Alteromonadales</taxon>
        <taxon>Shewanellaceae</taxon>
        <taxon>Shewanella</taxon>
    </lineage>
</organism>
<evidence type="ECO:0000313" key="4">
    <source>
        <dbReference type="Proteomes" id="UP000198233"/>
    </source>
</evidence>
<dbReference type="RefSeq" id="WP_033537800.1">
    <property type="nucleotide sequence ID" value="NZ_CP022272.1"/>
</dbReference>
<dbReference type="EMBL" id="CP022272">
    <property type="protein sequence ID" value="ASJ97972.1"/>
    <property type="molecule type" value="Genomic_DNA"/>
</dbReference>
<evidence type="ECO:0000313" key="3">
    <source>
        <dbReference type="EMBL" id="QDF76542.1"/>
    </source>
</evidence>
<dbReference type="AlphaFoldDB" id="A0AAC9XPK9"/>
<evidence type="ECO:0000313" key="2">
    <source>
        <dbReference type="EMBL" id="ASJ97972.1"/>
    </source>
</evidence>
<dbReference type="Gene3D" id="2.40.160.10">
    <property type="entry name" value="Porin"/>
    <property type="match status" value="1"/>
</dbReference>
<dbReference type="Proteomes" id="UP000198233">
    <property type="component" value="Chromosome"/>
</dbReference>
<reference evidence="2 4" key="1">
    <citation type="submission" date="2017-06" db="EMBL/GenBank/DDBJ databases">
        <title>Complete genome sequence of Shewanella marisflavi EP1 associated with anaerobic 2,4-dinitrotoluene reduction and salt tolerance.</title>
        <authorList>
            <person name="Huang J."/>
        </authorList>
    </citation>
    <scope>NUCLEOTIDE SEQUENCE [LARGE SCALE GENOMIC DNA]</scope>
    <source>
        <strain evidence="2 4">EP1</strain>
    </source>
</reference>
<feature type="chain" id="PRO_5042007310" description="Porin" evidence="1">
    <location>
        <begin position="21"/>
        <end position="387"/>
    </location>
</feature>
<evidence type="ECO:0000256" key="1">
    <source>
        <dbReference type="SAM" id="SignalP"/>
    </source>
</evidence>
<dbReference type="Proteomes" id="UP000318758">
    <property type="component" value="Chromosome"/>
</dbReference>
<dbReference type="SUPFAM" id="SSF56935">
    <property type="entry name" value="Porins"/>
    <property type="match status" value="1"/>
</dbReference>
<keyword evidence="5" id="KW-1185">Reference proteome</keyword>
<dbReference type="EMBL" id="CP041153">
    <property type="protein sequence ID" value="QDF76542.1"/>
    <property type="molecule type" value="Genomic_DNA"/>
</dbReference>
<gene>
    <name evidence="2" type="ORF">CFF01_15995</name>
    <name evidence="3" type="ORF">FGA12_15985</name>
</gene>
<feature type="signal peptide" evidence="1">
    <location>
        <begin position="1"/>
        <end position="20"/>
    </location>
</feature>